<sequence>MEYVNKAYYDETYDGEPLTDDEFSKFNKRSQDIIDSLTSYQIPQIGFDNLKTNVQELIKKAVCAQIEYFKVEGIESNINGVSSSSQSVSISGFSYSSSQPSSSRQTNRVSPSTLMYLEGTGLLVKKEVKISVI</sequence>
<dbReference type="Proteomes" id="UP000053058">
    <property type="component" value="Unassembled WGS sequence"/>
</dbReference>
<protein>
    <submittedName>
        <fullName evidence="2">Protein gp8</fullName>
    </submittedName>
</protein>
<reference evidence="3" key="1">
    <citation type="submission" date="2015-10" db="EMBL/GenBank/DDBJ databases">
        <title>Draft Genome Sequences of 11 Lactococcus lactis subspecies cremoris strains.</title>
        <authorList>
            <person name="Wels M."/>
            <person name="Backus L."/>
            <person name="Boekhorst J."/>
            <person name="Dijkstra A."/>
            <person name="Beerthuizen M."/>
            <person name="Kelly W."/>
            <person name="Siezen R."/>
            <person name="Bachmann H."/>
            <person name="Van Hijum S."/>
        </authorList>
    </citation>
    <scope>NUCLEOTIDE SEQUENCE [LARGE SCALE GENOMIC DNA]</scope>
    <source>
        <strain evidence="3">KF282</strain>
    </source>
</reference>
<evidence type="ECO:0000313" key="2">
    <source>
        <dbReference type="EMBL" id="KSU06508.1"/>
    </source>
</evidence>
<accession>A0A0V8CYW5</accession>
<organism evidence="2 3">
    <name type="scientific">Lactococcus lactis subsp. lactis</name>
    <name type="common">Streptococcus lactis</name>
    <dbReference type="NCBI Taxonomy" id="1360"/>
    <lineage>
        <taxon>Bacteria</taxon>
        <taxon>Bacillati</taxon>
        <taxon>Bacillota</taxon>
        <taxon>Bacilli</taxon>
        <taxon>Lactobacillales</taxon>
        <taxon>Streptococcaceae</taxon>
        <taxon>Lactococcus</taxon>
    </lineage>
</organism>
<feature type="compositionally biased region" description="Low complexity" evidence="1">
    <location>
        <begin position="79"/>
        <end position="103"/>
    </location>
</feature>
<name>A0A0V8CYW5_LACLL</name>
<comment type="caution">
    <text evidence="2">The sequence shown here is derived from an EMBL/GenBank/DDBJ whole genome shotgun (WGS) entry which is preliminary data.</text>
</comment>
<dbReference type="RefSeq" id="WP_058219460.1">
    <property type="nucleotide sequence ID" value="NZ_LKLN01000030.1"/>
</dbReference>
<gene>
    <name evidence="2" type="ORF">KF282_1099</name>
</gene>
<dbReference type="AlphaFoldDB" id="A0A0V8CYW5"/>
<dbReference type="PATRIC" id="fig|1360.105.peg.2338"/>
<evidence type="ECO:0000256" key="1">
    <source>
        <dbReference type="SAM" id="MobiDB-lite"/>
    </source>
</evidence>
<evidence type="ECO:0000313" key="3">
    <source>
        <dbReference type="Proteomes" id="UP000053058"/>
    </source>
</evidence>
<feature type="region of interest" description="Disordered" evidence="1">
    <location>
        <begin position="79"/>
        <end position="109"/>
    </location>
</feature>
<dbReference type="EMBL" id="LKLN01000030">
    <property type="protein sequence ID" value="KSU06508.1"/>
    <property type="molecule type" value="Genomic_DNA"/>
</dbReference>
<proteinExistence type="predicted"/>